<dbReference type="InterPro" id="IPR045002">
    <property type="entry name" value="Ech1-like"/>
</dbReference>
<dbReference type="Pfam" id="PF00378">
    <property type="entry name" value="ECH_1"/>
    <property type="match status" value="1"/>
</dbReference>
<protein>
    <submittedName>
        <fullName evidence="7">Enoyl-CoA hydratase/isomerase family protein</fullName>
    </submittedName>
</protein>
<dbReference type="Gene3D" id="1.10.12.10">
    <property type="entry name" value="Lyase 2-enoyl-coa Hydratase, Chain A, domain 2"/>
    <property type="match status" value="1"/>
</dbReference>
<dbReference type="PROSITE" id="PS00166">
    <property type="entry name" value="ENOYL_COA_HYDRATASE"/>
    <property type="match status" value="1"/>
</dbReference>
<organism evidence="7 8">
    <name type="scientific">Orrella daihaiensis</name>
    <dbReference type="NCBI Taxonomy" id="2782176"/>
    <lineage>
        <taxon>Bacteria</taxon>
        <taxon>Pseudomonadati</taxon>
        <taxon>Pseudomonadota</taxon>
        <taxon>Betaproteobacteria</taxon>
        <taxon>Burkholderiales</taxon>
        <taxon>Alcaligenaceae</taxon>
        <taxon>Orrella</taxon>
    </lineage>
</organism>
<dbReference type="RefSeq" id="WP_243479533.1">
    <property type="nucleotide sequence ID" value="NZ_CP063982.1"/>
</dbReference>
<keyword evidence="5" id="KW-0413">Isomerase</keyword>
<keyword evidence="4" id="KW-0443">Lipid metabolism</keyword>
<dbReference type="Proteomes" id="UP000831607">
    <property type="component" value="Chromosome"/>
</dbReference>
<evidence type="ECO:0000256" key="2">
    <source>
        <dbReference type="ARBA" id="ARBA00005254"/>
    </source>
</evidence>
<comment type="pathway">
    <text evidence="1">Lipid metabolism; fatty acid beta-oxidation.</text>
</comment>
<dbReference type="CDD" id="cd06558">
    <property type="entry name" value="crotonase-like"/>
    <property type="match status" value="1"/>
</dbReference>
<sequence length="259" mass="27557">MGEVCTDIDDKGIATVTFSNIARMNAMQLGMWQSLAQTMTRLSADESVRVVILRGEGDAAFVSGADISEFESVRSTPDAVTYYDACVEQAEVAIGACSKPVIAAISGVCYGGGVGIAVSCDLRYASLDCRFAVPAGKLGLGYPLEDVTRLYRILGRAGVAELLLTARVYRGAEAREVGLVHACVEDVFAHARAQAEAIAALAPLTLTSVKMALQNLDQVPHAPDIESVAAAVTRCFESEDYVEGRRAFAQKRSPVFRGK</sequence>
<dbReference type="InterPro" id="IPR014748">
    <property type="entry name" value="Enoyl-CoA_hydra_C"/>
</dbReference>
<reference evidence="7 8" key="1">
    <citation type="submission" date="2020-11" db="EMBL/GenBank/DDBJ databases">
        <title>Algicoccus daihaiensis sp.nov., isolated from Daihai Lake in Inner Mongolia.</title>
        <authorList>
            <person name="Kai J."/>
        </authorList>
    </citation>
    <scope>NUCLEOTIDE SEQUENCE [LARGE SCALE GENOMIC DNA]</scope>
    <source>
        <strain evidence="8">f23</strain>
    </source>
</reference>
<dbReference type="SUPFAM" id="SSF52096">
    <property type="entry name" value="ClpP/crotonase"/>
    <property type="match status" value="1"/>
</dbReference>
<dbReference type="EMBL" id="CP063982">
    <property type="protein sequence ID" value="UOD51087.1"/>
    <property type="molecule type" value="Genomic_DNA"/>
</dbReference>
<proteinExistence type="inferred from homology"/>
<keyword evidence="8" id="KW-1185">Reference proteome</keyword>
<dbReference type="InterPro" id="IPR018376">
    <property type="entry name" value="Enoyl-CoA_hyd/isom_CS"/>
</dbReference>
<dbReference type="PANTHER" id="PTHR43149:SF1">
    <property type="entry name" value="DELTA(3,5)-DELTA(2,4)-DIENOYL-COA ISOMERASE, MITOCHONDRIAL"/>
    <property type="match status" value="1"/>
</dbReference>
<evidence type="ECO:0000313" key="7">
    <source>
        <dbReference type="EMBL" id="UOD51087.1"/>
    </source>
</evidence>
<gene>
    <name evidence="7" type="ORF">DHf2319_04065</name>
</gene>
<keyword evidence="3" id="KW-0276">Fatty acid metabolism</keyword>
<dbReference type="NCBIfam" id="NF004781">
    <property type="entry name" value="PRK06127.1"/>
    <property type="match status" value="1"/>
</dbReference>
<comment type="similarity">
    <text evidence="2 6">Belongs to the enoyl-CoA hydratase/isomerase family.</text>
</comment>
<dbReference type="Gene3D" id="3.90.226.10">
    <property type="entry name" value="2-enoyl-CoA Hydratase, Chain A, domain 1"/>
    <property type="match status" value="1"/>
</dbReference>
<evidence type="ECO:0000256" key="5">
    <source>
        <dbReference type="ARBA" id="ARBA00023235"/>
    </source>
</evidence>
<evidence type="ECO:0000256" key="1">
    <source>
        <dbReference type="ARBA" id="ARBA00005005"/>
    </source>
</evidence>
<evidence type="ECO:0000256" key="6">
    <source>
        <dbReference type="RuleBase" id="RU003707"/>
    </source>
</evidence>
<evidence type="ECO:0000256" key="3">
    <source>
        <dbReference type="ARBA" id="ARBA00022832"/>
    </source>
</evidence>
<dbReference type="InterPro" id="IPR001753">
    <property type="entry name" value="Enoyl-CoA_hydra/iso"/>
</dbReference>
<name>A0ABY4ALE1_9BURK</name>
<accession>A0ABY4ALE1</accession>
<dbReference type="InterPro" id="IPR029045">
    <property type="entry name" value="ClpP/crotonase-like_dom_sf"/>
</dbReference>
<dbReference type="PANTHER" id="PTHR43149">
    <property type="entry name" value="ENOYL-COA HYDRATASE"/>
    <property type="match status" value="1"/>
</dbReference>
<evidence type="ECO:0000313" key="8">
    <source>
        <dbReference type="Proteomes" id="UP000831607"/>
    </source>
</evidence>
<evidence type="ECO:0000256" key="4">
    <source>
        <dbReference type="ARBA" id="ARBA00023098"/>
    </source>
</evidence>